<comment type="caution">
    <text evidence="2">The sequence shown here is derived from an EMBL/GenBank/DDBJ whole genome shotgun (WGS) entry which is preliminary data.</text>
</comment>
<dbReference type="RefSeq" id="WP_187561058.1">
    <property type="nucleotide sequence ID" value="NZ_JACGWS010000002.1"/>
</dbReference>
<evidence type="ECO:0000313" key="3">
    <source>
        <dbReference type="Proteomes" id="UP000619238"/>
    </source>
</evidence>
<dbReference type="InterPro" id="IPR024078">
    <property type="entry name" value="LmbE-like_dom_sf"/>
</dbReference>
<dbReference type="Pfam" id="PF02585">
    <property type="entry name" value="PIG-L"/>
    <property type="match status" value="1"/>
</dbReference>
<organism evidence="2 3">
    <name type="scientific">Kordia aestuariivivens</name>
    <dbReference type="NCBI Taxonomy" id="2759037"/>
    <lineage>
        <taxon>Bacteria</taxon>
        <taxon>Pseudomonadati</taxon>
        <taxon>Bacteroidota</taxon>
        <taxon>Flavobacteriia</taxon>
        <taxon>Flavobacteriales</taxon>
        <taxon>Flavobacteriaceae</taxon>
        <taxon>Kordia</taxon>
    </lineage>
</organism>
<dbReference type="Proteomes" id="UP000619238">
    <property type="component" value="Unassembled WGS sequence"/>
</dbReference>
<proteinExistence type="predicted"/>
<dbReference type="PANTHER" id="PTHR12993">
    <property type="entry name" value="N-ACETYLGLUCOSAMINYL-PHOSPHATIDYLINOSITOL DE-N-ACETYLASE-RELATED"/>
    <property type="match status" value="1"/>
</dbReference>
<reference evidence="2 3" key="1">
    <citation type="submission" date="2020-07" db="EMBL/GenBank/DDBJ databases">
        <title>Description of Kordia aestuariivivens sp. nov., isolated from a tidal flat.</title>
        <authorList>
            <person name="Park S."/>
            <person name="Yoon J.-H."/>
        </authorList>
    </citation>
    <scope>NUCLEOTIDE SEQUENCE [LARGE SCALE GENOMIC DNA]</scope>
    <source>
        <strain evidence="2 3">YSTF-M3</strain>
    </source>
</reference>
<dbReference type="InterPro" id="IPR003737">
    <property type="entry name" value="GlcNAc_PI_deacetylase-related"/>
</dbReference>
<dbReference type="PANTHER" id="PTHR12993:SF11">
    <property type="entry name" value="N-ACETYLGLUCOSAMINYL-PHOSPHATIDYLINOSITOL DE-N-ACETYLASE"/>
    <property type="match status" value="1"/>
</dbReference>
<keyword evidence="1" id="KW-0732">Signal</keyword>
<protein>
    <submittedName>
        <fullName evidence="2">PIG-L family deacetylase</fullName>
    </submittedName>
</protein>
<feature type="signal peptide" evidence="1">
    <location>
        <begin position="1"/>
        <end position="20"/>
    </location>
</feature>
<dbReference type="EMBL" id="JACGWS010000002">
    <property type="protein sequence ID" value="MBC8754024.1"/>
    <property type="molecule type" value="Genomic_DNA"/>
</dbReference>
<dbReference type="InterPro" id="IPR029062">
    <property type="entry name" value="Class_I_gatase-like"/>
</dbReference>
<feature type="chain" id="PRO_5047327199" evidence="1">
    <location>
        <begin position="21"/>
        <end position="843"/>
    </location>
</feature>
<evidence type="ECO:0000313" key="2">
    <source>
        <dbReference type="EMBL" id="MBC8754024.1"/>
    </source>
</evidence>
<dbReference type="SUPFAM" id="SSF52317">
    <property type="entry name" value="Class I glutamine amidotransferase-like"/>
    <property type="match status" value="1"/>
</dbReference>
<dbReference type="SUPFAM" id="SSF102588">
    <property type="entry name" value="LmbE-like"/>
    <property type="match status" value="1"/>
</dbReference>
<sequence length="843" mass="94558">MRKYILFILVCCAFTSISTAQKPNKLSSNQIYEKVQKLNFLGSALYIAAHPDDENTRLIAYLSNNVKARTAYLSLTRGDGGQNLIGPEIREQLGVIRTQELLAARGIDGGQQLFTRANDFGYSKHPDETLAIWNKDEVLSDVVWAIRKFKPDVIINRFDHRRAGRTHGHHTTSAMLSMEAFDLAGDKNAYASQLSDYETWQPTRLFFNTSWWFYGSRKKFEEADKSKMLNFDIGVYYPLKGLSNNELASIASSQHLCQGFGRLTSRGSQQEYVEFLKGDFPEDKSNIFSGIDTSWNRVKGGKAIGNILTTVEKNFNFVNPASHLPKLMEAYGMIQKLEDEHWKAIKLSEIELIIQACAGLYLEASAATPNATPRANVQVNVEALNRSNANINLKSITSSSDQKTTPKTLLLQPNTKENFQLAINLATDNYSAPYWLFEKGTLGMYNVADQHLRGLPETPRPAKLQFNLEIDGKPITITKPVVYRYSKPDKGELYQPFEILPAVTANFKDKVLIFSSKEAKEIPVTVKAGKDNIDGYVSIKHPYSWKVYPDKQKVTIAQKGDAVTLMFTVIPPATQSEGVLVPEVFIGDKKYTQALNEIEYDHIPKQSVLLPSETKVVRLNIQKGGQYIGYIQGAGDAIPESLKQIGYDVTVIDPATIDATSLDKFDAVVVGIRAYNTVDELKFKQKYILEYVKNGGNVIVQYNTSRRIKVDANELAPYKLTLSRDRVTDEYAKVEVIAKDHSIVNFPNKITAKDFDGWVQERGLYFPNDWAPEFTPILSMNDKGETAKKGSLLIAKYGKGNYIYTGLSFFRELPAGVPGAYKLFTNMISVGKSQIITQPQLKN</sequence>
<keyword evidence="3" id="KW-1185">Reference proteome</keyword>
<name>A0ABR7Q6R3_9FLAO</name>
<accession>A0ABR7Q6R3</accession>
<evidence type="ECO:0000256" key="1">
    <source>
        <dbReference type="SAM" id="SignalP"/>
    </source>
</evidence>
<dbReference type="Gene3D" id="3.40.50.10320">
    <property type="entry name" value="LmbE-like"/>
    <property type="match status" value="1"/>
</dbReference>
<gene>
    <name evidence="2" type="ORF">H2O64_05035</name>
</gene>